<gene>
    <name evidence="2" type="ORF">H6A20_04640</name>
</gene>
<feature type="transmembrane region" description="Helical" evidence="1">
    <location>
        <begin position="67"/>
        <end position="87"/>
    </location>
</feature>
<organism evidence="2 3">
    <name type="scientific">Mordavella massiliensis</name>
    <dbReference type="NCBI Taxonomy" id="1871024"/>
    <lineage>
        <taxon>Bacteria</taxon>
        <taxon>Bacillati</taxon>
        <taxon>Bacillota</taxon>
        <taxon>Clostridia</taxon>
        <taxon>Eubacteriales</taxon>
        <taxon>Clostridiaceae</taxon>
        <taxon>Mordavella</taxon>
    </lineage>
</organism>
<keyword evidence="1" id="KW-0472">Membrane</keyword>
<sequence length="97" mass="10425">MEQITEYLKPELLSVAVILFFIGKWLARLQAVREPYIPLIKCGIGIALCAVWVLASCPLSTGPEIAMAVFTAVVQGVLAAGLSTFLGRVAGQRGRHD</sequence>
<keyword evidence="1" id="KW-0812">Transmembrane</keyword>
<accession>A0A938XC78</accession>
<protein>
    <recommendedName>
        <fullName evidence="4">Holin</fullName>
    </recommendedName>
</protein>
<dbReference type="Proteomes" id="UP000705508">
    <property type="component" value="Unassembled WGS sequence"/>
</dbReference>
<dbReference type="EMBL" id="JACJKS010000005">
    <property type="protein sequence ID" value="MBM6947953.1"/>
    <property type="molecule type" value="Genomic_DNA"/>
</dbReference>
<evidence type="ECO:0000313" key="3">
    <source>
        <dbReference type="Proteomes" id="UP000705508"/>
    </source>
</evidence>
<reference evidence="2" key="1">
    <citation type="submission" date="2020-08" db="EMBL/GenBank/DDBJ databases">
        <authorList>
            <person name="Cejkova D."/>
            <person name="Kubasova T."/>
            <person name="Jahodarova E."/>
            <person name="Rychlik I."/>
        </authorList>
    </citation>
    <scope>NUCLEOTIDE SEQUENCE</scope>
    <source>
        <strain evidence="2">An582</strain>
    </source>
</reference>
<proteinExistence type="predicted"/>
<feature type="transmembrane region" description="Helical" evidence="1">
    <location>
        <begin position="12"/>
        <end position="29"/>
    </location>
</feature>
<dbReference type="RefSeq" id="WP_204906006.1">
    <property type="nucleotide sequence ID" value="NZ_JACJKS010000005.1"/>
</dbReference>
<comment type="caution">
    <text evidence="2">The sequence shown here is derived from an EMBL/GenBank/DDBJ whole genome shotgun (WGS) entry which is preliminary data.</text>
</comment>
<dbReference type="AlphaFoldDB" id="A0A938XC78"/>
<feature type="transmembrane region" description="Helical" evidence="1">
    <location>
        <begin position="36"/>
        <end position="55"/>
    </location>
</feature>
<evidence type="ECO:0000256" key="1">
    <source>
        <dbReference type="SAM" id="Phobius"/>
    </source>
</evidence>
<reference evidence="2" key="2">
    <citation type="journal article" date="2021" name="Sci. Rep.">
        <title>The distribution of antibiotic resistance genes in chicken gut microbiota commensals.</title>
        <authorList>
            <person name="Juricova H."/>
            <person name="Matiasovicova J."/>
            <person name="Kubasova T."/>
            <person name="Cejkova D."/>
            <person name="Rychlik I."/>
        </authorList>
    </citation>
    <scope>NUCLEOTIDE SEQUENCE</scope>
    <source>
        <strain evidence="2">An582</strain>
    </source>
</reference>
<dbReference type="Pfam" id="PF16079">
    <property type="entry name" value="Phage_holin_5_2"/>
    <property type="match status" value="1"/>
</dbReference>
<evidence type="ECO:0008006" key="4">
    <source>
        <dbReference type="Google" id="ProtNLM"/>
    </source>
</evidence>
<dbReference type="InterPro" id="IPR032111">
    <property type="entry name" value="Clostridium_phage_holin"/>
</dbReference>
<name>A0A938XC78_9CLOT</name>
<keyword evidence="1" id="KW-1133">Transmembrane helix</keyword>
<evidence type="ECO:0000313" key="2">
    <source>
        <dbReference type="EMBL" id="MBM6947953.1"/>
    </source>
</evidence>